<feature type="transmembrane region" description="Helical" evidence="7">
    <location>
        <begin position="15"/>
        <end position="39"/>
    </location>
</feature>
<evidence type="ECO:0000256" key="4">
    <source>
        <dbReference type="ARBA" id="ARBA00022692"/>
    </source>
</evidence>
<organism evidence="9 10">
    <name type="scientific">Gordonia phthalatica</name>
    <dbReference type="NCBI Taxonomy" id="1136941"/>
    <lineage>
        <taxon>Bacteria</taxon>
        <taxon>Bacillati</taxon>
        <taxon>Actinomycetota</taxon>
        <taxon>Actinomycetes</taxon>
        <taxon>Mycobacteriales</taxon>
        <taxon>Gordoniaceae</taxon>
        <taxon>Gordonia</taxon>
    </lineage>
</organism>
<accession>A0A0N9NLI0</accession>
<keyword evidence="2" id="KW-0813">Transport</keyword>
<evidence type="ECO:0000259" key="8">
    <source>
        <dbReference type="Pfam" id="PF02687"/>
    </source>
</evidence>
<dbReference type="PANTHER" id="PTHR43738">
    <property type="entry name" value="ABC TRANSPORTER, MEMBRANE PROTEIN"/>
    <property type="match status" value="1"/>
</dbReference>
<keyword evidence="5 7" id="KW-1133">Transmembrane helix</keyword>
<feature type="domain" description="ABC3 transporter permease C-terminal" evidence="8">
    <location>
        <begin position="205"/>
        <end position="309"/>
    </location>
</feature>
<reference evidence="10" key="1">
    <citation type="submission" date="2015-06" db="EMBL/GenBank/DDBJ databases">
        <title>Complete genome sequence and metabolic analysis of phthalate degradation pathway in Gordonia sp. QH-11.</title>
        <authorList>
            <person name="Jin D."/>
            <person name="Kong X."/>
            <person name="Bai Z."/>
        </authorList>
    </citation>
    <scope>NUCLEOTIDE SEQUENCE [LARGE SCALE GENOMIC DNA]</scope>
    <source>
        <strain evidence="10">QH-11</strain>
    </source>
</reference>
<evidence type="ECO:0000313" key="10">
    <source>
        <dbReference type="Proteomes" id="UP000063789"/>
    </source>
</evidence>
<dbReference type="OrthoDB" id="5242186at2"/>
<feature type="transmembrane region" description="Helical" evidence="7">
    <location>
        <begin position="279"/>
        <end position="305"/>
    </location>
</feature>
<reference evidence="9 10" key="2">
    <citation type="journal article" date="2017" name="Int. J. Syst. Evol. Microbiol.">
        <title>Gordonia phthalatica sp. nov., a di-n-butyl phthalate-degrading bacterium isolated from activated sludge.</title>
        <authorList>
            <person name="Jin D."/>
            <person name="Kong X."/>
            <person name="Jia M."/>
            <person name="Yu X."/>
            <person name="Wang X."/>
            <person name="Zhuang X."/>
            <person name="Deng Y."/>
            <person name="Bai Z."/>
        </authorList>
    </citation>
    <scope>NUCLEOTIDE SEQUENCE [LARGE SCALE GENOMIC DNA]</scope>
    <source>
        <strain evidence="9 10">QH-11</strain>
    </source>
</reference>
<dbReference type="PANTHER" id="PTHR43738:SF1">
    <property type="entry name" value="HEMIN TRANSPORT SYSTEM PERMEASE PROTEIN HRTB-RELATED"/>
    <property type="match status" value="1"/>
</dbReference>
<dbReference type="AlphaFoldDB" id="A0A0N9NLI0"/>
<gene>
    <name evidence="9" type="ORF">ACH46_05790</name>
</gene>
<evidence type="ECO:0000256" key="1">
    <source>
        <dbReference type="ARBA" id="ARBA00004651"/>
    </source>
</evidence>
<evidence type="ECO:0000256" key="5">
    <source>
        <dbReference type="ARBA" id="ARBA00022989"/>
    </source>
</evidence>
<dbReference type="STRING" id="1136941.ACH46_05790"/>
<keyword evidence="3" id="KW-1003">Cell membrane</keyword>
<evidence type="ECO:0000313" key="9">
    <source>
        <dbReference type="EMBL" id="ALG86640.1"/>
    </source>
</evidence>
<dbReference type="InterPro" id="IPR051125">
    <property type="entry name" value="ABC-4/HrtB_transporter"/>
</dbReference>
<dbReference type="Proteomes" id="UP000063789">
    <property type="component" value="Chromosome"/>
</dbReference>
<dbReference type="RefSeq" id="WP_062395028.1">
    <property type="nucleotide sequence ID" value="NZ_CP011853.1"/>
</dbReference>
<dbReference type="PATRIC" id="fig|1136941.3.peg.1183"/>
<sequence>MYIGWREIRDAEGRFVLITGVIALLTLMVVMLSALAAGLDAESTSAVRALPGDVRTQTAADGSASSLTDSRVDPVPGVPSLGIATTRVTEGARAATVSAFGFSDVTAVTVDPETAATLGLSVGSTVTVGTEQIRVDAIADVGKYAHTPVVRMPLSVWQRATGRDAASALLTDRDVPGTVLTAHADLPSLVPGYQSEHSSLLLIQVLLVGISAVVVGGFFAVWTGHRVRSLAVVRAMGAGRRYLLRDGLGQAVVVLAAGLAVGLIVGGLGAWLASSRVPIALAPTTTAVLVSAIAVLGLAGAGVALRPLVRVDPLTALNR</sequence>
<dbReference type="EMBL" id="CP011853">
    <property type="protein sequence ID" value="ALG86640.1"/>
    <property type="molecule type" value="Genomic_DNA"/>
</dbReference>
<dbReference type="InterPro" id="IPR003838">
    <property type="entry name" value="ABC3_permease_C"/>
</dbReference>
<dbReference type="Pfam" id="PF02687">
    <property type="entry name" value="FtsX"/>
    <property type="match status" value="1"/>
</dbReference>
<proteinExistence type="predicted"/>
<protein>
    <submittedName>
        <fullName evidence="9">ABC transporter permease</fullName>
    </submittedName>
</protein>
<keyword evidence="4 7" id="KW-0812">Transmembrane</keyword>
<evidence type="ECO:0000256" key="2">
    <source>
        <dbReference type="ARBA" id="ARBA00022448"/>
    </source>
</evidence>
<keyword evidence="6 7" id="KW-0472">Membrane</keyword>
<keyword evidence="10" id="KW-1185">Reference proteome</keyword>
<feature type="transmembrane region" description="Helical" evidence="7">
    <location>
        <begin position="201"/>
        <end position="222"/>
    </location>
</feature>
<comment type="subcellular location">
    <subcellularLocation>
        <location evidence="1">Cell membrane</location>
        <topology evidence="1">Multi-pass membrane protein</topology>
    </subcellularLocation>
</comment>
<dbReference type="GO" id="GO:0005886">
    <property type="term" value="C:plasma membrane"/>
    <property type="evidence" value="ECO:0007669"/>
    <property type="project" value="UniProtKB-SubCell"/>
</dbReference>
<evidence type="ECO:0000256" key="6">
    <source>
        <dbReference type="ARBA" id="ARBA00023136"/>
    </source>
</evidence>
<dbReference type="KEGG" id="goq:ACH46_05790"/>
<name>A0A0N9NLI0_9ACTN</name>
<evidence type="ECO:0000256" key="3">
    <source>
        <dbReference type="ARBA" id="ARBA00022475"/>
    </source>
</evidence>
<feature type="transmembrane region" description="Helical" evidence="7">
    <location>
        <begin position="243"/>
        <end position="273"/>
    </location>
</feature>
<evidence type="ECO:0000256" key="7">
    <source>
        <dbReference type="SAM" id="Phobius"/>
    </source>
</evidence>